<dbReference type="EC" id="1.5.1.54" evidence="12"/>
<evidence type="ECO:0000256" key="10">
    <source>
        <dbReference type="ARBA" id="ARBA00034478"/>
    </source>
</evidence>
<keyword evidence="6 12" id="KW-0274">FAD</keyword>
<dbReference type="GO" id="GO:0005829">
    <property type="term" value="C:cytosol"/>
    <property type="evidence" value="ECO:0007669"/>
    <property type="project" value="InterPro"/>
</dbReference>
<comment type="catalytic activity">
    <reaction evidence="11">
        <text>(6S)-5-methyl-5,6,7,8-tetrahydrofolate + NAD(+) = (6R)-5,10-methylene-5,6,7,8-tetrahydrofolate + NADH + H(+)</text>
        <dbReference type="Rhea" id="RHEA:19821"/>
        <dbReference type="ChEBI" id="CHEBI:15378"/>
        <dbReference type="ChEBI" id="CHEBI:15636"/>
        <dbReference type="ChEBI" id="CHEBI:18608"/>
        <dbReference type="ChEBI" id="CHEBI:57540"/>
        <dbReference type="ChEBI" id="CHEBI:57945"/>
        <dbReference type="EC" id="1.5.1.54"/>
    </reaction>
    <physiologicalReaction direction="right-to-left" evidence="11">
        <dbReference type="Rhea" id="RHEA:19823"/>
    </physiologicalReaction>
</comment>
<evidence type="ECO:0000256" key="6">
    <source>
        <dbReference type="ARBA" id="ARBA00022827"/>
    </source>
</evidence>
<dbReference type="GO" id="GO:0035999">
    <property type="term" value="P:tetrahydrofolate interconversion"/>
    <property type="evidence" value="ECO:0007669"/>
    <property type="project" value="UniProtKB-UniPathway"/>
</dbReference>
<keyword evidence="7 12" id="KW-0560">Oxidoreductase</keyword>
<dbReference type="GO" id="GO:0106312">
    <property type="term" value="F:methylenetetrahydrofolate reductase (NADH) activity"/>
    <property type="evidence" value="ECO:0007669"/>
    <property type="project" value="UniProtKB-EC"/>
</dbReference>
<dbReference type="InterPro" id="IPR003171">
    <property type="entry name" value="Mehydrof_redctse-like"/>
</dbReference>
<evidence type="ECO:0000256" key="7">
    <source>
        <dbReference type="ARBA" id="ARBA00023002"/>
    </source>
</evidence>
<dbReference type="NCBIfam" id="TIGR00676">
    <property type="entry name" value="fadh2"/>
    <property type="match status" value="1"/>
</dbReference>
<reference evidence="15" key="1">
    <citation type="submission" date="2016-11" db="EMBL/GenBank/DDBJ databases">
        <authorList>
            <person name="Varghese N."/>
            <person name="Submissions S."/>
        </authorList>
    </citation>
    <scope>NUCLEOTIDE SEQUENCE [LARGE SCALE GENOMIC DNA]</scope>
    <source>
        <strain evidence="15">GAS401</strain>
    </source>
</reference>
<evidence type="ECO:0000256" key="9">
    <source>
        <dbReference type="ARBA" id="ARBA00023167"/>
    </source>
</evidence>
<evidence type="ECO:0000256" key="3">
    <source>
        <dbReference type="ARBA" id="ARBA00006743"/>
    </source>
</evidence>
<evidence type="ECO:0000313" key="15">
    <source>
        <dbReference type="Proteomes" id="UP000184096"/>
    </source>
</evidence>
<keyword evidence="15" id="KW-1185">Reference proteome</keyword>
<dbReference type="InterPro" id="IPR004620">
    <property type="entry name" value="MTHF_reductase_bac"/>
</dbReference>
<sequence length="364" mass="40083">MLCPSFEIFFLYPIFYAGIGQFPILGGLFGASLFPYVGPISFGRDDSTARHPVLLRRFSKVMSETIPAPATSRAQSQPAISFEFFPPKTAEMENSLWETISRLAPLTPNFVSVTYGAGGSTRERTHSTIARILKETDLLPAAHLTCVGAARSEIDDIVGRYHETGVRHIVALRGDPPGGIGTPYLTHPDGYQTSPELVAGIKKRFPDIEVSVSAYPEKHPESRNFDADIDTLKAKVDAGATRAITQVFFDNDLYFRYLDRVRARGIDIPIVPGIMPMHNFKQARNFVTRAGTTVPNWLAEKFDGLDDDAETRKLVAATVVAGQVQKLNKHGVDTFHFYTMNRADLVFAICHLLGIRPAGAQKAA</sequence>
<dbReference type="Pfam" id="PF02219">
    <property type="entry name" value="MTHFR"/>
    <property type="match status" value="1"/>
</dbReference>
<evidence type="ECO:0000256" key="1">
    <source>
        <dbReference type="ARBA" id="ARBA00001974"/>
    </source>
</evidence>
<keyword evidence="4" id="KW-0028">Amino-acid biosynthesis</keyword>
<evidence type="ECO:0000256" key="13">
    <source>
        <dbReference type="SAM" id="Phobius"/>
    </source>
</evidence>
<evidence type="ECO:0000256" key="11">
    <source>
        <dbReference type="ARBA" id="ARBA00048628"/>
    </source>
</evidence>
<keyword evidence="8" id="KW-0520">NAD</keyword>
<accession>A0A1M7TJL1</accession>
<dbReference type="UniPathway" id="UPA00193"/>
<dbReference type="PANTHER" id="PTHR45754:SF3">
    <property type="entry name" value="METHYLENETETRAHYDROFOLATE REDUCTASE (NADPH)"/>
    <property type="match status" value="1"/>
</dbReference>
<keyword evidence="5 12" id="KW-0285">Flavoprotein</keyword>
<comment type="cofactor">
    <cofactor evidence="1 12">
        <name>FAD</name>
        <dbReference type="ChEBI" id="CHEBI:57692"/>
    </cofactor>
</comment>
<dbReference type="PANTHER" id="PTHR45754">
    <property type="entry name" value="METHYLENETETRAHYDROFOLATE REDUCTASE"/>
    <property type="match status" value="1"/>
</dbReference>
<keyword evidence="13" id="KW-1133">Transmembrane helix</keyword>
<organism evidence="14 15">
    <name type="scientific">Bradyrhizobium erythrophlei</name>
    <dbReference type="NCBI Taxonomy" id="1437360"/>
    <lineage>
        <taxon>Bacteria</taxon>
        <taxon>Pseudomonadati</taxon>
        <taxon>Pseudomonadota</taxon>
        <taxon>Alphaproteobacteria</taxon>
        <taxon>Hyphomicrobiales</taxon>
        <taxon>Nitrobacteraceae</taxon>
        <taxon>Bradyrhizobium</taxon>
    </lineage>
</organism>
<dbReference type="GO" id="GO:0071949">
    <property type="term" value="F:FAD binding"/>
    <property type="evidence" value="ECO:0007669"/>
    <property type="project" value="TreeGrafter"/>
</dbReference>
<proteinExistence type="inferred from homology"/>
<comment type="similarity">
    <text evidence="3 12">Belongs to the methylenetetrahydrofolate reductase family.</text>
</comment>
<comment type="pathway">
    <text evidence="2 12">One-carbon metabolism; tetrahydrofolate interconversion.</text>
</comment>
<evidence type="ECO:0000256" key="12">
    <source>
        <dbReference type="RuleBase" id="RU003862"/>
    </source>
</evidence>
<feature type="transmembrane region" description="Helical" evidence="13">
    <location>
        <begin position="14"/>
        <end position="37"/>
    </location>
</feature>
<gene>
    <name evidence="14" type="ORF">SAMN05444170_1865</name>
</gene>
<dbReference type="CDD" id="cd00537">
    <property type="entry name" value="MTHFR"/>
    <property type="match status" value="1"/>
</dbReference>
<keyword evidence="13" id="KW-0812">Transmembrane</keyword>
<keyword evidence="13" id="KW-0472">Membrane</keyword>
<comment type="pathway">
    <text evidence="10">Amino-acid biosynthesis; L-methionine biosynthesis via de novo pathway.</text>
</comment>
<dbReference type="EMBL" id="LT670849">
    <property type="protein sequence ID" value="SHN70876.1"/>
    <property type="molecule type" value="Genomic_DNA"/>
</dbReference>
<evidence type="ECO:0000256" key="5">
    <source>
        <dbReference type="ARBA" id="ARBA00022630"/>
    </source>
</evidence>
<evidence type="ECO:0000256" key="2">
    <source>
        <dbReference type="ARBA" id="ARBA00004777"/>
    </source>
</evidence>
<evidence type="ECO:0000313" key="14">
    <source>
        <dbReference type="EMBL" id="SHN70876.1"/>
    </source>
</evidence>
<dbReference type="SUPFAM" id="SSF51730">
    <property type="entry name" value="FAD-linked oxidoreductase"/>
    <property type="match status" value="1"/>
</dbReference>
<evidence type="ECO:0000256" key="4">
    <source>
        <dbReference type="ARBA" id="ARBA00022605"/>
    </source>
</evidence>
<dbReference type="GO" id="GO:0009086">
    <property type="term" value="P:methionine biosynthetic process"/>
    <property type="evidence" value="ECO:0007669"/>
    <property type="project" value="UniProtKB-KW"/>
</dbReference>
<dbReference type="Gene3D" id="3.20.20.220">
    <property type="match status" value="1"/>
</dbReference>
<dbReference type="AlphaFoldDB" id="A0A1M7TJL1"/>
<protein>
    <recommendedName>
        <fullName evidence="12">Methylenetetrahydrofolate reductase</fullName>
        <ecNumber evidence="12">1.5.1.54</ecNumber>
    </recommendedName>
</protein>
<keyword evidence="9" id="KW-0486">Methionine biosynthesis</keyword>
<dbReference type="Proteomes" id="UP000184096">
    <property type="component" value="Chromosome I"/>
</dbReference>
<dbReference type="InterPro" id="IPR029041">
    <property type="entry name" value="FAD-linked_oxidoreductase-like"/>
</dbReference>
<name>A0A1M7TJL1_9BRAD</name>
<evidence type="ECO:0000256" key="8">
    <source>
        <dbReference type="ARBA" id="ARBA00023027"/>
    </source>
</evidence>